<evidence type="ECO:0000256" key="1">
    <source>
        <dbReference type="ARBA" id="ARBA00022857"/>
    </source>
</evidence>
<dbReference type="PANTHER" id="PTHR43070">
    <property type="match status" value="1"/>
</dbReference>
<gene>
    <name evidence="3" type="ORF">C9928_07225</name>
</gene>
<dbReference type="GO" id="GO:0009090">
    <property type="term" value="P:homoserine biosynthetic process"/>
    <property type="evidence" value="ECO:0007669"/>
    <property type="project" value="TreeGrafter"/>
</dbReference>
<dbReference type="InterPro" id="IPR036291">
    <property type="entry name" value="NAD(P)-bd_dom_sf"/>
</dbReference>
<dbReference type="EMBL" id="PYVG01000155">
    <property type="protein sequence ID" value="PTB87815.1"/>
    <property type="molecule type" value="Genomic_DNA"/>
</dbReference>
<proteinExistence type="predicted"/>
<dbReference type="GO" id="GO:0050661">
    <property type="term" value="F:NADP binding"/>
    <property type="evidence" value="ECO:0007669"/>
    <property type="project" value="InterPro"/>
</dbReference>
<dbReference type="GO" id="GO:0004412">
    <property type="term" value="F:homoserine dehydrogenase activity"/>
    <property type="evidence" value="ECO:0007669"/>
    <property type="project" value="InterPro"/>
</dbReference>
<evidence type="ECO:0000313" key="3">
    <source>
        <dbReference type="EMBL" id="PTB87815.1"/>
    </source>
</evidence>
<dbReference type="Pfam" id="PF03447">
    <property type="entry name" value="NAD_binding_3"/>
    <property type="match status" value="1"/>
</dbReference>
<dbReference type="SUPFAM" id="SSF51735">
    <property type="entry name" value="NAD(P)-binding Rossmann-fold domains"/>
    <property type="match status" value="1"/>
</dbReference>
<dbReference type="AlphaFoldDB" id="A0A6N4DH07"/>
<feature type="non-terminal residue" evidence="3">
    <location>
        <position position="185"/>
    </location>
</feature>
<evidence type="ECO:0000313" key="4">
    <source>
        <dbReference type="Proteomes" id="UP000241514"/>
    </source>
</evidence>
<dbReference type="PANTHER" id="PTHR43070:SF5">
    <property type="entry name" value="HOMOSERINE DEHYDROGENASE"/>
    <property type="match status" value="1"/>
</dbReference>
<sequence>MPYRQWLRRPRPSKRELSEQNLRRLSFSPDANAVIAILEQKLDNRLLNRVHSQIFNYRRSLGVLVVGRGNIGSAWLSLYRRLRERINEQMDVRIIGIVNSTRLWLDYNGVELADWEDSFEQLAKPYEMSQLITELPNAPYDELVMLDLTDSIEVAQQYPSFFANGLHIISANKRAGASGEAQYNE</sequence>
<dbReference type="GO" id="GO:0009067">
    <property type="term" value="P:aspartate family amino acid biosynthetic process"/>
    <property type="evidence" value="ECO:0007669"/>
    <property type="project" value="InterPro"/>
</dbReference>
<keyword evidence="1" id="KW-0521">NADP</keyword>
<dbReference type="GO" id="GO:0016301">
    <property type="term" value="F:kinase activity"/>
    <property type="evidence" value="ECO:0007669"/>
    <property type="project" value="UniProtKB-KW"/>
</dbReference>
<accession>A0A6N4DH07</accession>
<keyword evidence="3" id="KW-0418">Kinase</keyword>
<reference evidence="3 4" key="1">
    <citation type="submission" date="2018-03" db="EMBL/GenBank/DDBJ databases">
        <title>Cross-interface Injection: A General Nanoliter Liquid Handling Method Applied to Single Cells Genome Amplification Automated Nanoliter Liquid Handling Applied to Single Cell Multiple Displacement Amplification.</title>
        <authorList>
            <person name="Yun J."/>
            <person name="Xu P."/>
            <person name="Xu J."/>
            <person name="Dai X."/>
            <person name="Wang Y."/>
            <person name="Zheng X."/>
            <person name="Cao C."/>
            <person name="Yi Q."/>
            <person name="Zhu Y."/>
            <person name="Wang L."/>
            <person name="Dong Z."/>
            <person name="Huang Y."/>
            <person name="Huang L."/>
            <person name="Du W."/>
        </authorList>
    </citation>
    <scope>NUCLEOTIDE SEQUENCE [LARGE SCALE GENOMIC DNA]</scope>
    <source>
        <strain evidence="3 4">A9-4</strain>
    </source>
</reference>
<dbReference type="InterPro" id="IPR011147">
    <property type="entry name" value="Bifunc_Aspkin/hSer_DH"/>
</dbReference>
<name>A0A6N4DH07_9GAMM</name>
<dbReference type="Proteomes" id="UP000241514">
    <property type="component" value="Unassembled WGS sequence"/>
</dbReference>
<feature type="domain" description="Aspartate/homoserine dehydrogenase NAD-binding" evidence="2">
    <location>
        <begin position="67"/>
        <end position="184"/>
    </location>
</feature>
<keyword evidence="3" id="KW-0808">Transferase</keyword>
<protein>
    <submittedName>
        <fullName evidence="3">Bifunctional aspartate kinase/homoserine dehydrogenase II</fullName>
    </submittedName>
</protein>
<dbReference type="InterPro" id="IPR005106">
    <property type="entry name" value="Asp/hSer_DH_NAD-bd"/>
</dbReference>
<evidence type="ECO:0000259" key="2">
    <source>
        <dbReference type="Pfam" id="PF03447"/>
    </source>
</evidence>
<dbReference type="Gene3D" id="3.40.50.720">
    <property type="entry name" value="NAD(P)-binding Rossmann-like Domain"/>
    <property type="match status" value="1"/>
</dbReference>
<organism evidence="3 4">
    <name type="scientific">Pseudidiomarina aestuarii</name>
    <dbReference type="NCBI Taxonomy" id="624146"/>
    <lineage>
        <taxon>Bacteria</taxon>
        <taxon>Pseudomonadati</taxon>
        <taxon>Pseudomonadota</taxon>
        <taxon>Gammaproteobacteria</taxon>
        <taxon>Alteromonadales</taxon>
        <taxon>Idiomarinaceae</taxon>
        <taxon>Pseudidiomarina</taxon>
    </lineage>
</organism>
<comment type="caution">
    <text evidence="3">The sequence shown here is derived from an EMBL/GenBank/DDBJ whole genome shotgun (WGS) entry which is preliminary data.</text>
</comment>